<feature type="domain" description="BAR" evidence="6">
    <location>
        <begin position="8"/>
        <end position="244"/>
    </location>
</feature>
<accession>A0A9Q9ASX2</accession>
<feature type="region of interest" description="Disordered" evidence="4">
    <location>
        <begin position="309"/>
        <end position="442"/>
    </location>
</feature>
<dbReference type="Gene3D" id="1.20.1270.60">
    <property type="entry name" value="Arfaptin homology (AH) domain/BAR domain"/>
    <property type="match status" value="1"/>
</dbReference>
<evidence type="ECO:0000256" key="1">
    <source>
        <dbReference type="ARBA" id="ARBA00022443"/>
    </source>
</evidence>
<protein>
    <submittedName>
        <fullName evidence="7">SH3 domain, BAR domain, AH/BAR domain superfamily, SH3-like domain superfamily protein</fullName>
    </submittedName>
</protein>
<sequence length="554" mass="60808">MFKSVQRTAHKVGSKRSADQQDVGSVIAEFQSTDEMLSRLEKDLTIWANGWQDILKYQYEASEAFSVLYKPIEPPPEPSTNRSPPVQTPRTQMQSCLGLQKVYSDLRTDLAQEIGMIDNKVVRPVKEAKLATKSLQKTLKHRENMKTDYERFLSRAEHARKKEVRNMKEEAALAKHEGDLQQAQIDYQTADDQVKQYFPPVIEAIQALLPYILTSQIEIQTTLVGQLYTTLDAYCREQQLPSPAPSDAEIVSVWDSRYTSLRKEWEGGSSLLRGGKAINLAMNVPEKDTSTYTGLGIRNKSSALVSRGKGAIPGRAAPPAVSGAYNASNGSGTRPLQIAGTGKDGEEEDAPPKPPRPGTIPPTSMRLGASPLPSPGIPANKPRMPSYSNLASNERTAHGYPVDRKSPGGLIPTYPAQPPPAYSESQASTPSAHYTTPPNGLSRVNSHNDYFTTVNTGMPQLNRQVSSQSVASSVASIVAAKKKPPPPVPVKRIGSTQGTYVTALYDFDGQTVEDLPFREGDRIRVIKRTDSTDDWWEGEVNGRKGSFPANYVQL</sequence>
<dbReference type="SUPFAM" id="SSF103657">
    <property type="entry name" value="BAR/IMD domain-like"/>
    <property type="match status" value="1"/>
</dbReference>
<feature type="compositionally biased region" description="Polar residues" evidence="4">
    <location>
        <begin position="423"/>
        <end position="442"/>
    </location>
</feature>
<dbReference type="FunFam" id="2.30.30.40:FF:000100">
    <property type="entry name" value="SH3 domain-containing YSC84-like protein 1"/>
    <property type="match status" value="1"/>
</dbReference>
<evidence type="ECO:0000256" key="4">
    <source>
        <dbReference type="SAM" id="MobiDB-lite"/>
    </source>
</evidence>
<feature type="region of interest" description="Disordered" evidence="4">
    <location>
        <begin position="70"/>
        <end position="90"/>
    </location>
</feature>
<evidence type="ECO:0000313" key="8">
    <source>
        <dbReference type="Proteomes" id="UP001056384"/>
    </source>
</evidence>
<evidence type="ECO:0000313" key="7">
    <source>
        <dbReference type="EMBL" id="USW52598.1"/>
    </source>
</evidence>
<feature type="coiled-coil region" evidence="3">
    <location>
        <begin position="166"/>
        <end position="193"/>
    </location>
</feature>
<evidence type="ECO:0000256" key="3">
    <source>
        <dbReference type="SAM" id="Coils"/>
    </source>
</evidence>
<dbReference type="GO" id="GO:0043332">
    <property type="term" value="C:mating projection tip"/>
    <property type="evidence" value="ECO:0007669"/>
    <property type="project" value="TreeGrafter"/>
</dbReference>
<feature type="compositionally biased region" description="Basic and acidic residues" evidence="4">
    <location>
        <begin position="395"/>
        <end position="406"/>
    </location>
</feature>
<feature type="compositionally biased region" description="Polar residues" evidence="4">
    <location>
        <begin position="325"/>
        <end position="334"/>
    </location>
</feature>
<dbReference type="GO" id="GO:0051666">
    <property type="term" value="P:actin cortical patch localization"/>
    <property type="evidence" value="ECO:0007669"/>
    <property type="project" value="InterPro"/>
</dbReference>
<dbReference type="SUPFAM" id="SSF50044">
    <property type="entry name" value="SH3-domain"/>
    <property type="match status" value="1"/>
</dbReference>
<evidence type="ECO:0000259" key="5">
    <source>
        <dbReference type="PROSITE" id="PS50002"/>
    </source>
</evidence>
<dbReference type="GO" id="GO:0031097">
    <property type="term" value="C:medial cortex"/>
    <property type="evidence" value="ECO:0007669"/>
    <property type="project" value="TreeGrafter"/>
</dbReference>
<keyword evidence="3" id="KW-0175">Coiled coil</keyword>
<evidence type="ECO:0000259" key="6">
    <source>
        <dbReference type="PROSITE" id="PS51021"/>
    </source>
</evidence>
<dbReference type="InterPro" id="IPR001452">
    <property type="entry name" value="SH3_domain"/>
</dbReference>
<dbReference type="GO" id="GO:0097320">
    <property type="term" value="P:plasma membrane tubulation"/>
    <property type="evidence" value="ECO:0007669"/>
    <property type="project" value="TreeGrafter"/>
</dbReference>
<dbReference type="EMBL" id="CP099421">
    <property type="protein sequence ID" value="USW52598.1"/>
    <property type="molecule type" value="Genomic_DNA"/>
</dbReference>
<dbReference type="PRINTS" id="PR00452">
    <property type="entry name" value="SH3DOMAIN"/>
</dbReference>
<dbReference type="GO" id="GO:0030479">
    <property type="term" value="C:actin cortical patch"/>
    <property type="evidence" value="ECO:0007669"/>
    <property type="project" value="TreeGrafter"/>
</dbReference>
<dbReference type="PROSITE" id="PS50002">
    <property type="entry name" value="SH3"/>
    <property type="match status" value="1"/>
</dbReference>
<proteinExistence type="predicted"/>
<dbReference type="InterPro" id="IPR046982">
    <property type="entry name" value="BIN3/RVS161-like"/>
</dbReference>
<reference evidence="7" key="1">
    <citation type="submission" date="2022-06" db="EMBL/GenBank/DDBJ databases">
        <title>Complete genome sequences of two strains of the flax pathogen Septoria linicola.</title>
        <authorList>
            <person name="Lapalu N."/>
            <person name="Simon A."/>
            <person name="Demenou B."/>
            <person name="Paumier D."/>
            <person name="Guillot M.-P."/>
            <person name="Gout L."/>
            <person name="Valade R."/>
        </authorList>
    </citation>
    <scope>NUCLEOTIDE SEQUENCE</scope>
    <source>
        <strain evidence="7">SE15195</strain>
    </source>
</reference>
<dbReference type="PANTHER" id="PTHR47174">
    <property type="entry name" value="BRIDGING INTEGRATOR 3"/>
    <property type="match status" value="1"/>
</dbReference>
<dbReference type="Pfam" id="PF14604">
    <property type="entry name" value="SH3_9"/>
    <property type="match status" value="1"/>
</dbReference>
<feature type="domain" description="SH3" evidence="5">
    <location>
        <begin position="496"/>
        <end position="554"/>
    </location>
</feature>
<gene>
    <name evidence="7" type="ORF">Slin15195_G059170</name>
</gene>
<dbReference type="InterPro" id="IPR036028">
    <property type="entry name" value="SH3-like_dom_sf"/>
</dbReference>
<dbReference type="InterPro" id="IPR027267">
    <property type="entry name" value="AH/BAR_dom_sf"/>
</dbReference>
<dbReference type="InterPro" id="IPR004148">
    <property type="entry name" value="BAR_dom"/>
</dbReference>
<keyword evidence="1 2" id="KW-0728">SH3 domain</keyword>
<name>A0A9Q9ASX2_9PEZI</name>
<dbReference type="Gene3D" id="2.30.30.40">
    <property type="entry name" value="SH3 Domains"/>
    <property type="match status" value="1"/>
</dbReference>
<dbReference type="Proteomes" id="UP001056384">
    <property type="component" value="Chromosome 4"/>
</dbReference>
<dbReference type="GO" id="GO:0006897">
    <property type="term" value="P:endocytosis"/>
    <property type="evidence" value="ECO:0007669"/>
    <property type="project" value="InterPro"/>
</dbReference>
<organism evidence="7 8">
    <name type="scientific">Septoria linicola</name>
    <dbReference type="NCBI Taxonomy" id="215465"/>
    <lineage>
        <taxon>Eukaryota</taxon>
        <taxon>Fungi</taxon>
        <taxon>Dikarya</taxon>
        <taxon>Ascomycota</taxon>
        <taxon>Pezizomycotina</taxon>
        <taxon>Dothideomycetes</taxon>
        <taxon>Dothideomycetidae</taxon>
        <taxon>Mycosphaerellales</taxon>
        <taxon>Mycosphaerellaceae</taxon>
        <taxon>Septoria</taxon>
    </lineage>
</organism>
<dbReference type="SMART" id="SM00326">
    <property type="entry name" value="SH3"/>
    <property type="match status" value="1"/>
</dbReference>
<dbReference type="GO" id="GO:0008289">
    <property type="term" value="F:lipid binding"/>
    <property type="evidence" value="ECO:0007669"/>
    <property type="project" value="TreeGrafter"/>
</dbReference>
<dbReference type="GO" id="GO:1990528">
    <property type="term" value="C:Rvs161p-Rvs167p complex"/>
    <property type="evidence" value="ECO:0007669"/>
    <property type="project" value="TreeGrafter"/>
</dbReference>
<dbReference type="PANTHER" id="PTHR47174:SF2">
    <property type="entry name" value="SH3 DOMAIN SIGNALLING PROTEIN (AFU_ORTHOLOGUE AFUA_5G07670)"/>
    <property type="match status" value="1"/>
</dbReference>
<dbReference type="AlphaFoldDB" id="A0A9Q9ASX2"/>
<keyword evidence="8" id="KW-1185">Reference proteome</keyword>
<dbReference type="Pfam" id="PF03114">
    <property type="entry name" value="BAR"/>
    <property type="match status" value="1"/>
</dbReference>
<evidence type="ECO:0000256" key="2">
    <source>
        <dbReference type="PROSITE-ProRule" id="PRU00192"/>
    </source>
</evidence>
<dbReference type="PROSITE" id="PS51021">
    <property type="entry name" value="BAR"/>
    <property type="match status" value="1"/>
</dbReference>
<dbReference type="OrthoDB" id="10255128at2759"/>